<dbReference type="Proteomes" id="UP000009131">
    <property type="component" value="Unassembled WGS sequence"/>
</dbReference>
<dbReference type="GO" id="GO:0005524">
    <property type="term" value="F:ATP binding"/>
    <property type="evidence" value="ECO:0007669"/>
    <property type="project" value="UniProtKB-KW"/>
</dbReference>
<feature type="domain" description="ABC transporter" evidence="5">
    <location>
        <begin position="43"/>
        <end position="294"/>
    </location>
</feature>
<gene>
    <name evidence="6" type="primary">Mo03745</name>
    <name evidence="6" type="ORF">E5Q_03745</name>
</gene>
<evidence type="ECO:0000256" key="3">
    <source>
        <dbReference type="ARBA" id="ARBA00022741"/>
    </source>
</evidence>
<dbReference type="InterPro" id="IPR003593">
    <property type="entry name" value="AAA+_ATPase"/>
</dbReference>
<dbReference type="CDD" id="cd00267">
    <property type="entry name" value="ABC_ATPase"/>
    <property type="match status" value="1"/>
</dbReference>
<feature type="domain" description="ABC transporter" evidence="5">
    <location>
        <begin position="307"/>
        <end position="536"/>
    </location>
</feature>
<dbReference type="FunCoup" id="G7E2L0">
    <property type="interactions" value="65"/>
</dbReference>
<dbReference type="GO" id="GO:0016887">
    <property type="term" value="F:ATP hydrolysis activity"/>
    <property type="evidence" value="ECO:0007669"/>
    <property type="project" value="InterPro"/>
</dbReference>
<dbReference type="PANTHER" id="PTHR43117">
    <property type="entry name" value="OSMOPROTECTANT IMPORT ATP-BINDING PROTEIN OSMV"/>
    <property type="match status" value="1"/>
</dbReference>
<evidence type="ECO:0000313" key="6">
    <source>
        <dbReference type="EMBL" id="GAA97070.1"/>
    </source>
</evidence>
<evidence type="ECO:0000259" key="5">
    <source>
        <dbReference type="PROSITE" id="PS50893"/>
    </source>
</evidence>
<sequence length="536" mass="59395">MQRCSLWPISARQFRPASHGLNDAPVRWQHITASHAAGDFLIAKSTDLYPFGQPTSDRAKAVLHDLTWSLRDRPDEAWAVVGPSASAFVNATVFGQARADPPRSLVRPFLGQRYNIDDLTARVHFKTRLEAHGGGSGEFRDYTSRYYALREEETLTLRDHLLARADASVTSDQLNQSAALLNLDHLLPLPLVTLSNGQTRRARICLGLLKRPNLLCLEEPFTGLDASNRAHLTTMLHELHQTGSPRVLLVLRQNDPLPPWISHVIETGPSCAIAYQGLASAWTRQSDGKQTSGAERPKRVQGGKELVKLSKLQVKYADRPVLTNIDWTIRAGERWALKGPNGSGKSTVLSVILGDHPRSYTQSVELFGKPRASQATVQLRSQMGTVSPELYNAFPRKPAHSGGMTAREAIATGFDGIFSYRRRTQDQDDAIDRLLTDFDYSEVITENFLATLFSEHSSGAQSLILLLRALVSRAALIILDEPFAGMTADAIAKARHYLAHRLDDDQALVLISHHDEEFPDCITNTLHLDAGISRFE</sequence>
<reference evidence="6 7" key="2">
    <citation type="journal article" date="2012" name="Open Biol.">
        <title>Characteristics of nucleosomes and linker DNA regions on the genome of the basidiomycete Mixia osmundae revealed by mono- and dinucleosome mapping.</title>
        <authorList>
            <person name="Nishida H."/>
            <person name="Kondo S."/>
            <person name="Matsumoto T."/>
            <person name="Suzuki Y."/>
            <person name="Yoshikawa H."/>
            <person name="Taylor T.D."/>
            <person name="Sugiyama J."/>
        </authorList>
    </citation>
    <scope>NUCLEOTIDE SEQUENCE [LARGE SCALE GENOMIC DNA]</scope>
    <source>
        <strain evidence="7">CBS 9802 / IAM 14324 / JCM 22182 / KY 12970</strain>
    </source>
</reference>
<dbReference type="Pfam" id="PF00005">
    <property type="entry name" value="ABC_tran"/>
    <property type="match status" value="1"/>
</dbReference>
<keyword evidence="4" id="KW-0067">ATP-binding</keyword>
<dbReference type="AlphaFoldDB" id="G7E2L0"/>
<comment type="caution">
    <text evidence="6">The sequence shown here is derived from an EMBL/GenBank/DDBJ whole genome shotgun (WGS) entry which is preliminary data.</text>
</comment>
<reference evidence="6 7" key="1">
    <citation type="journal article" date="2011" name="J. Gen. Appl. Microbiol.">
        <title>Draft genome sequencing of the enigmatic basidiomycete Mixia osmundae.</title>
        <authorList>
            <person name="Nishida H."/>
            <person name="Nagatsuka Y."/>
            <person name="Sugiyama J."/>
        </authorList>
    </citation>
    <scope>NUCLEOTIDE SEQUENCE [LARGE SCALE GENOMIC DNA]</scope>
    <source>
        <strain evidence="7">CBS 9802 / IAM 14324 / JCM 22182 / KY 12970</strain>
    </source>
</reference>
<keyword evidence="3" id="KW-0547">Nucleotide-binding</keyword>
<dbReference type="InParanoid" id="G7E2L0"/>
<dbReference type="SMART" id="SM00382">
    <property type="entry name" value="AAA"/>
    <property type="match status" value="1"/>
</dbReference>
<proteinExistence type="inferred from homology"/>
<protein>
    <recommendedName>
        <fullName evidence="5">ABC transporter domain-containing protein</fullName>
    </recommendedName>
</protein>
<dbReference type="Gene3D" id="3.40.50.300">
    <property type="entry name" value="P-loop containing nucleotide triphosphate hydrolases"/>
    <property type="match status" value="2"/>
</dbReference>
<keyword evidence="2" id="KW-0813">Transport</keyword>
<dbReference type="eggNOG" id="KOG0927">
    <property type="taxonomic scope" value="Eukaryota"/>
</dbReference>
<dbReference type="InterPro" id="IPR027417">
    <property type="entry name" value="P-loop_NTPase"/>
</dbReference>
<dbReference type="STRING" id="764103.G7E2L0"/>
<evidence type="ECO:0000256" key="1">
    <source>
        <dbReference type="ARBA" id="ARBA00005417"/>
    </source>
</evidence>
<evidence type="ECO:0000256" key="2">
    <source>
        <dbReference type="ARBA" id="ARBA00022448"/>
    </source>
</evidence>
<evidence type="ECO:0000256" key="4">
    <source>
        <dbReference type="ARBA" id="ARBA00022840"/>
    </source>
</evidence>
<accession>G7E2L0</accession>
<evidence type="ECO:0000313" key="7">
    <source>
        <dbReference type="Proteomes" id="UP000009131"/>
    </source>
</evidence>
<dbReference type="OrthoDB" id="10255969at2759"/>
<dbReference type="PANTHER" id="PTHR43117:SF4">
    <property type="entry name" value="OSMOPROTECTANT IMPORT ATP-BINDING PROTEIN OSMV"/>
    <property type="match status" value="1"/>
</dbReference>
<dbReference type="InterPro" id="IPR003439">
    <property type="entry name" value="ABC_transporter-like_ATP-bd"/>
</dbReference>
<dbReference type="EMBL" id="BABT02000110">
    <property type="protein sequence ID" value="GAA97070.1"/>
    <property type="molecule type" value="Genomic_DNA"/>
</dbReference>
<keyword evidence="7" id="KW-1185">Reference proteome</keyword>
<dbReference type="PROSITE" id="PS50893">
    <property type="entry name" value="ABC_TRANSPORTER_2"/>
    <property type="match status" value="2"/>
</dbReference>
<dbReference type="OMA" id="WEIKKHI"/>
<comment type="similarity">
    <text evidence="1">Belongs to the ABC transporter superfamily.</text>
</comment>
<dbReference type="RefSeq" id="XP_014565499.1">
    <property type="nucleotide sequence ID" value="XM_014710013.1"/>
</dbReference>
<dbReference type="SUPFAM" id="SSF52540">
    <property type="entry name" value="P-loop containing nucleoside triphosphate hydrolases"/>
    <property type="match status" value="2"/>
</dbReference>
<dbReference type="HOGENOM" id="CLU_000604_45_3_1"/>
<name>G7E2L0_MIXOS</name>
<organism evidence="6 7">
    <name type="scientific">Mixia osmundae (strain CBS 9802 / IAM 14324 / JCM 22182 / KY 12970)</name>
    <dbReference type="NCBI Taxonomy" id="764103"/>
    <lineage>
        <taxon>Eukaryota</taxon>
        <taxon>Fungi</taxon>
        <taxon>Dikarya</taxon>
        <taxon>Basidiomycota</taxon>
        <taxon>Pucciniomycotina</taxon>
        <taxon>Mixiomycetes</taxon>
        <taxon>Mixiales</taxon>
        <taxon>Mixiaceae</taxon>
        <taxon>Mixia</taxon>
    </lineage>
</organism>